<keyword evidence="1" id="KW-0560">Oxidoreductase</keyword>
<evidence type="ECO:0000313" key="4">
    <source>
        <dbReference type="Proteomes" id="UP000730482"/>
    </source>
</evidence>
<accession>A0ABS5KXH3</accession>
<comment type="caution">
    <text evidence="3">The sequence shown here is derived from an EMBL/GenBank/DDBJ whole genome shotgun (WGS) entry which is preliminary data.</text>
</comment>
<dbReference type="InterPro" id="IPR050564">
    <property type="entry name" value="F420-G6PD/mer"/>
</dbReference>
<protein>
    <submittedName>
        <fullName evidence="3">LLM class flavin-dependent oxidoreductase</fullName>
    </submittedName>
</protein>
<dbReference type="PANTHER" id="PTHR43244:SF1">
    <property type="entry name" value="5,10-METHYLENETETRAHYDROMETHANOPTERIN REDUCTASE"/>
    <property type="match status" value="1"/>
</dbReference>
<evidence type="ECO:0000259" key="2">
    <source>
        <dbReference type="Pfam" id="PF00296"/>
    </source>
</evidence>
<dbReference type="InterPro" id="IPR011251">
    <property type="entry name" value="Luciferase-like_dom"/>
</dbReference>
<organism evidence="3 4">
    <name type="scientific">Catenulispora pinistramenti</name>
    <dbReference type="NCBI Taxonomy" id="2705254"/>
    <lineage>
        <taxon>Bacteria</taxon>
        <taxon>Bacillati</taxon>
        <taxon>Actinomycetota</taxon>
        <taxon>Actinomycetes</taxon>
        <taxon>Catenulisporales</taxon>
        <taxon>Catenulisporaceae</taxon>
        <taxon>Catenulispora</taxon>
    </lineage>
</organism>
<dbReference type="SUPFAM" id="SSF51679">
    <property type="entry name" value="Bacterial luciferase-like"/>
    <property type="match status" value="1"/>
</dbReference>
<proteinExistence type="predicted"/>
<sequence length="335" mass="35807">MTDRPALSCALAPTADVVAQARLAEQLGYRRVWLTDAPALYGDLWVAMGRIATGTEHIGIGAGVTVPGLRHPMVTASAIASVEELAPGRLIMGLGTGYSALNTLGRKASTWAQTAAYYRQVRALLDGQTVDIDGRACRMMQLPELGARRPIKVPLWLAVSGPKGIATARELAVPGVIWTSTPTEHGDWPDSALLRFGTVLDPGEDHTHPRVLEAAGPGYTAMVVHAAWQHSPTAVDRLPGGTKWREQVEQEQPTERRHTIVHEGHIVRLVDRDRDVATAAGPTLLDIGWTGNAASIRDRFTQAADSGVTEVIYIPAGPDIARELTAFASAASFSA</sequence>
<reference evidence="3 4" key="1">
    <citation type="submission" date="2020-02" db="EMBL/GenBank/DDBJ databases">
        <title>Acidophilic actinobacteria isolated from forest soil.</title>
        <authorList>
            <person name="Golinska P."/>
        </authorList>
    </citation>
    <scope>NUCLEOTIDE SEQUENCE [LARGE SCALE GENOMIC DNA]</scope>
    <source>
        <strain evidence="3 4">NL8</strain>
    </source>
</reference>
<evidence type="ECO:0000313" key="3">
    <source>
        <dbReference type="EMBL" id="MBS2550758.1"/>
    </source>
</evidence>
<feature type="domain" description="Luciferase-like" evidence="2">
    <location>
        <begin position="13"/>
        <end position="183"/>
    </location>
</feature>
<name>A0ABS5KXH3_9ACTN</name>
<evidence type="ECO:0000256" key="1">
    <source>
        <dbReference type="ARBA" id="ARBA00023002"/>
    </source>
</evidence>
<dbReference type="Gene3D" id="3.20.20.30">
    <property type="entry name" value="Luciferase-like domain"/>
    <property type="match status" value="1"/>
</dbReference>
<dbReference type="Proteomes" id="UP000730482">
    <property type="component" value="Unassembled WGS sequence"/>
</dbReference>
<dbReference type="EMBL" id="JAAFYZ010000114">
    <property type="protein sequence ID" value="MBS2550758.1"/>
    <property type="molecule type" value="Genomic_DNA"/>
</dbReference>
<dbReference type="PANTHER" id="PTHR43244">
    <property type="match status" value="1"/>
</dbReference>
<dbReference type="InterPro" id="IPR036661">
    <property type="entry name" value="Luciferase-like_sf"/>
</dbReference>
<dbReference type="RefSeq" id="WP_212014220.1">
    <property type="nucleotide sequence ID" value="NZ_JAAFYZ010000114.1"/>
</dbReference>
<dbReference type="Pfam" id="PF00296">
    <property type="entry name" value="Bac_luciferase"/>
    <property type="match status" value="1"/>
</dbReference>
<gene>
    <name evidence="3" type="ORF">KGQ19_28190</name>
</gene>
<keyword evidence="4" id="KW-1185">Reference proteome</keyword>